<gene>
    <name evidence="1" type="ORF">MPNT_20119</name>
</gene>
<reference evidence="1" key="1">
    <citation type="submission" date="2021-02" db="EMBL/GenBank/DDBJ databases">
        <authorList>
            <person name="Cremers G."/>
            <person name="Picone N."/>
        </authorList>
    </citation>
    <scope>NUCLEOTIDE SEQUENCE</scope>
    <source>
        <strain evidence="1">PQ17</strain>
    </source>
</reference>
<evidence type="ECO:0000313" key="2">
    <source>
        <dbReference type="Proteomes" id="UP000663859"/>
    </source>
</evidence>
<name>A0A8J2BHY2_9BACT</name>
<dbReference type="AlphaFoldDB" id="A0A8J2BHY2"/>
<evidence type="ECO:0000313" key="1">
    <source>
        <dbReference type="EMBL" id="CAF0696112.1"/>
    </source>
</evidence>
<protein>
    <submittedName>
        <fullName evidence="1">Uncharacterized protein</fullName>
    </submittedName>
</protein>
<accession>A0A8J2BHY2</accession>
<dbReference type="Proteomes" id="UP000663859">
    <property type="component" value="Unassembled WGS sequence"/>
</dbReference>
<comment type="caution">
    <text evidence="1">The sequence shown here is derived from an EMBL/GenBank/DDBJ whole genome shotgun (WGS) entry which is preliminary data.</text>
</comment>
<keyword evidence="2" id="KW-1185">Reference proteome</keyword>
<sequence length="114" mass="11860">MAKYPNEVECVGQAAGCWLQEGVADVEGGMFASSRSIVAERAAVIVHAEAVPTDAVARSTRGCASADEKSGLRQTIGLGFPSWLSSQPLPTIQAVKEANSGMNSDGRGRVWGVP</sequence>
<dbReference type="EMBL" id="CAJNOB010000012">
    <property type="protein sequence ID" value="CAF0696112.1"/>
    <property type="molecule type" value="Genomic_DNA"/>
</dbReference>
<organism evidence="1 2">
    <name type="scientific">Candidatus Methylacidithermus pantelleriae</name>
    <dbReference type="NCBI Taxonomy" id="2744239"/>
    <lineage>
        <taxon>Bacteria</taxon>
        <taxon>Pseudomonadati</taxon>
        <taxon>Verrucomicrobiota</taxon>
        <taxon>Methylacidiphilae</taxon>
        <taxon>Methylacidiphilales</taxon>
        <taxon>Methylacidiphilaceae</taxon>
        <taxon>Candidatus Methylacidithermus</taxon>
    </lineage>
</organism>
<proteinExistence type="predicted"/>
<dbReference type="RefSeq" id="WP_214096296.1">
    <property type="nucleotide sequence ID" value="NZ_CAJNOB010000012.1"/>
</dbReference>